<dbReference type="EMBL" id="PKGS01000003">
    <property type="protein sequence ID" value="PKZ16693.1"/>
    <property type="molecule type" value="Genomic_DNA"/>
</dbReference>
<gene>
    <name evidence="2" type="ORF">CYJ34_05710</name>
</gene>
<dbReference type="AlphaFoldDB" id="A0A2I1M977"/>
<evidence type="ECO:0000313" key="2">
    <source>
        <dbReference type="EMBL" id="PKZ16693.1"/>
    </source>
</evidence>
<feature type="region of interest" description="Disordered" evidence="1">
    <location>
        <begin position="19"/>
        <end position="135"/>
    </location>
</feature>
<keyword evidence="3" id="KW-1185">Reference proteome</keyword>
<proteinExistence type="predicted"/>
<feature type="compositionally biased region" description="Basic and acidic residues" evidence="1">
    <location>
        <begin position="98"/>
        <end position="108"/>
    </location>
</feature>
<organism evidence="2 3">
    <name type="scientific">Anaerococcus octavius</name>
    <dbReference type="NCBI Taxonomy" id="54007"/>
    <lineage>
        <taxon>Bacteria</taxon>
        <taxon>Bacillati</taxon>
        <taxon>Bacillota</taxon>
        <taxon>Tissierellia</taxon>
        <taxon>Tissierellales</taxon>
        <taxon>Peptoniphilaceae</taxon>
        <taxon>Anaerococcus</taxon>
    </lineage>
</organism>
<protein>
    <recommendedName>
        <fullName evidence="4">Lipoprotein</fullName>
    </recommendedName>
</protein>
<accession>A0A2I1M977</accession>
<reference evidence="2 3" key="1">
    <citation type="submission" date="2017-12" db="EMBL/GenBank/DDBJ databases">
        <title>Phylogenetic diversity of female urinary microbiome.</title>
        <authorList>
            <person name="Thomas-White K."/>
            <person name="Wolfe A.J."/>
        </authorList>
    </citation>
    <scope>NUCLEOTIDE SEQUENCE [LARGE SCALE GENOMIC DNA]</scope>
    <source>
        <strain evidence="2 3">UMB0119</strain>
    </source>
</reference>
<evidence type="ECO:0008006" key="4">
    <source>
        <dbReference type="Google" id="ProtNLM"/>
    </source>
</evidence>
<feature type="compositionally biased region" description="Low complexity" evidence="1">
    <location>
        <begin position="25"/>
        <end position="34"/>
    </location>
</feature>
<dbReference type="Proteomes" id="UP000234335">
    <property type="component" value="Unassembled WGS sequence"/>
</dbReference>
<comment type="caution">
    <text evidence="2">The sequence shown here is derived from an EMBL/GenBank/DDBJ whole genome shotgun (WGS) entry which is preliminary data.</text>
</comment>
<dbReference type="PROSITE" id="PS51257">
    <property type="entry name" value="PROKAR_LIPOPROTEIN"/>
    <property type="match status" value="1"/>
</dbReference>
<evidence type="ECO:0000256" key="1">
    <source>
        <dbReference type="SAM" id="MobiDB-lite"/>
    </source>
</evidence>
<feature type="compositionally biased region" description="Basic and acidic residues" evidence="1">
    <location>
        <begin position="38"/>
        <end position="65"/>
    </location>
</feature>
<feature type="compositionally biased region" description="Acidic residues" evidence="1">
    <location>
        <begin position="87"/>
        <end position="97"/>
    </location>
</feature>
<name>A0A2I1M977_9FIRM</name>
<feature type="compositionally biased region" description="Basic and acidic residues" evidence="1">
    <location>
        <begin position="72"/>
        <end position="86"/>
    </location>
</feature>
<dbReference type="RefSeq" id="WP_101540354.1">
    <property type="nucleotide sequence ID" value="NZ_PKGS01000003.1"/>
</dbReference>
<evidence type="ECO:0000313" key="3">
    <source>
        <dbReference type="Proteomes" id="UP000234335"/>
    </source>
</evidence>
<sequence length="398" mass="45440">MKKIIPVMLISFALVGCTNQGTPKNEANNNQAQESEQTDDKQVIEVKKAEDNQENKEEASKAEQNKEDEEDSSYKEDNNDDEHLEKDQEDDNEENEESDNKEISKDDLFFTPNGPFTSVNENGELVDENGNVLTGTDSNHYDYVKYTNNVFVKMKNDLYDTVSIVRMNDKNIETLFEFPEADEFRPLGMIGDKIYGFHEEKSKTEVNGTPSLNTDKSAIGYVDLASGEIHDFDATAEELTGGAVVIDGELQFTKPGDNSEQNAYNFDLYKLDLSKGTDQQAELLEKDFDLQYLFGQKRFENGNPVWKVYRADNDHIYANDQEFPFLWAEQGFQEIIGNNIFYFDSEEVNDRLSRPIKIINMSTGETVLDTQIRGMKISDGKLYYLTTDNELESIDIEL</sequence>